<organism evidence="2 3">
    <name type="scientific">Buddleja alternifolia</name>
    <dbReference type="NCBI Taxonomy" id="168488"/>
    <lineage>
        <taxon>Eukaryota</taxon>
        <taxon>Viridiplantae</taxon>
        <taxon>Streptophyta</taxon>
        <taxon>Embryophyta</taxon>
        <taxon>Tracheophyta</taxon>
        <taxon>Spermatophyta</taxon>
        <taxon>Magnoliopsida</taxon>
        <taxon>eudicotyledons</taxon>
        <taxon>Gunneridae</taxon>
        <taxon>Pentapetalae</taxon>
        <taxon>asterids</taxon>
        <taxon>lamiids</taxon>
        <taxon>Lamiales</taxon>
        <taxon>Scrophulariaceae</taxon>
        <taxon>Buddlejeae</taxon>
        <taxon>Buddleja</taxon>
    </lineage>
</organism>
<feature type="transmembrane region" description="Helical" evidence="1">
    <location>
        <begin position="73"/>
        <end position="95"/>
    </location>
</feature>
<evidence type="ECO:0000256" key="1">
    <source>
        <dbReference type="SAM" id="Phobius"/>
    </source>
</evidence>
<sequence>MREEDEQTRVLYELCSMIIHIFRSPPLPISFPTLSSQPSSSSSPPSQISPAAFGSLFIGISVALMLFGSVTFLIGFILMPLVIMLVMLFYFVGIVSNLSEIGRSILWPGYDSYKVAPVKMIVCTNMDKPLVRMFVNSIALLFPGSWNSSPGDNNTNNITAIRTGAKSAIFEL</sequence>
<gene>
    <name evidence="2" type="ORF">BUALT_Bualt04G0174800</name>
</gene>
<evidence type="ECO:0000313" key="3">
    <source>
        <dbReference type="Proteomes" id="UP000826271"/>
    </source>
</evidence>
<keyword evidence="1" id="KW-0812">Transmembrane</keyword>
<dbReference type="Proteomes" id="UP000826271">
    <property type="component" value="Unassembled WGS sequence"/>
</dbReference>
<name>A0AAV6XXV5_9LAMI</name>
<dbReference type="AlphaFoldDB" id="A0AAV6XXV5"/>
<feature type="transmembrane region" description="Helical" evidence="1">
    <location>
        <begin position="48"/>
        <end position="67"/>
    </location>
</feature>
<keyword evidence="1" id="KW-1133">Transmembrane helix</keyword>
<dbReference type="EMBL" id="WHWC01000004">
    <property type="protein sequence ID" value="KAG8384982.1"/>
    <property type="molecule type" value="Genomic_DNA"/>
</dbReference>
<keyword evidence="3" id="KW-1185">Reference proteome</keyword>
<evidence type="ECO:0000313" key="2">
    <source>
        <dbReference type="EMBL" id="KAG8384982.1"/>
    </source>
</evidence>
<dbReference type="PANTHER" id="PTHR34781:SF2">
    <property type="entry name" value="TRANSMEMBRANE PROTEIN"/>
    <property type="match status" value="1"/>
</dbReference>
<dbReference type="PANTHER" id="PTHR34781">
    <property type="entry name" value="TRANSMEMBRANE PROTEIN"/>
    <property type="match status" value="1"/>
</dbReference>
<proteinExistence type="predicted"/>
<keyword evidence="1" id="KW-0472">Membrane</keyword>
<protein>
    <submittedName>
        <fullName evidence="2">Uncharacterized protein</fullName>
    </submittedName>
</protein>
<reference evidence="2" key="1">
    <citation type="submission" date="2019-10" db="EMBL/GenBank/DDBJ databases">
        <authorList>
            <person name="Zhang R."/>
            <person name="Pan Y."/>
            <person name="Wang J."/>
            <person name="Ma R."/>
            <person name="Yu S."/>
        </authorList>
    </citation>
    <scope>NUCLEOTIDE SEQUENCE</scope>
    <source>
        <strain evidence="2">LA-IB0</strain>
        <tissue evidence="2">Leaf</tissue>
    </source>
</reference>
<accession>A0AAV6XXV5</accession>
<comment type="caution">
    <text evidence="2">The sequence shown here is derived from an EMBL/GenBank/DDBJ whole genome shotgun (WGS) entry which is preliminary data.</text>
</comment>